<evidence type="ECO:0000313" key="2">
    <source>
        <dbReference type="Proteomes" id="UP001201262"/>
    </source>
</evidence>
<dbReference type="Proteomes" id="UP001201262">
    <property type="component" value="Unassembled WGS sequence"/>
</dbReference>
<proteinExistence type="predicted"/>
<organism evidence="1 2">
    <name type="scientific">Talaromyces proteolyticus</name>
    <dbReference type="NCBI Taxonomy" id="1131652"/>
    <lineage>
        <taxon>Eukaryota</taxon>
        <taxon>Fungi</taxon>
        <taxon>Dikarya</taxon>
        <taxon>Ascomycota</taxon>
        <taxon>Pezizomycotina</taxon>
        <taxon>Eurotiomycetes</taxon>
        <taxon>Eurotiomycetidae</taxon>
        <taxon>Eurotiales</taxon>
        <taxon>Trichocomaceae</taxon>
        <taxon>Talaromyces</taxon>
        <taxon>Talaromyces sect. Bacilispori</taxon>
    </lineage>
</organism>
<dbReference type="EMBL" id="JAJTJA010000007">
    <property type="protein sequence ID" value="KAH8696518.1"/>
    <property type="molecule type" value="Genomic_DNA"/>
</dbReference>
<dbReference type="GeneID" id="70246687"/>
<protein>
    <submittedName>
        <fullName evidence="1">Uncharacterized protein</fullName>
    </submittedName>
</protein>
<sequence>MEQILPNISRLTLSTNTTDPNTNSDMLEVFPPWGAFPAEQYLLHHWEPSEQNQNQHRRLINDFIHALDDIPEEWIRPSPTSEIMAITPSASQIREILAPWRPLQWRSVAWEIWNQIRCPKWDDEGLNIWLRTHYAEEAEETARDNIKLVEWFKSSFEGNPYMDPDTVDTMMRWQILDDESVFNFKSAWERVFEIIPELTGPKSGLSRRFMPRTDGWGQNYPREEVASLPRLEDRVMAVECSDNCVQYSAVHSYLLVADEKTFTTDELLILYLDRKGNYVRESRIQLPADDLYTRGDMINNGKIRDAQYWTEDSPPGSSLNPKYRALGEIGRELYGVEDLLRT</sequence>
<comment type="caution">
    <text evidence="1">The sequence shown here is derived from an EMBL/GenBank/DDBJ whole genome shotgun (WGS) entry which is preliminary data.</text>
</comment>
<keyword evidence="2" id="KW-1185">Reference proteome</keyword>
<dbReference type="RefSeq" id="XP_046071454.1">
    <property type="nucleotide sequence ID" value="XM_046216400.1"/>
</dbReference>
<evidence type="ECO:0000313" key="1">
    <source>
        <dbReference type="EMBL" id="KAH8696518.1"/>
    </source>
</evidence>
<name>A0AAD4Q043_9EURO</name>
<gene>
    <name evidence="1" type="ORF">BGW36DRAFT_381163</name>
</gene>
<accession>A0AAD4Q043</accession>
<reference evidence="1" key="1">
    <citation type="submission" date="2021-12" db="EMBL/GenBank/DDBJ databases">
        <title>Convergent genome expansion in fungi linked to evolution of root-endophyte symbiosis.</title>
        <authorList>
            <consortium name="DOE Joint Genome Institute"/>
            <person name="Ke Y.-H."/>
            <person name="Bonito G."/>
            <person name="Liao H.-L."/>
            <person name="Looney B."/>
            <person name="Rojas-Flechas A."/>
            <person name="Nash J."/>
            <person name="Hameed K."/>
            <person name="Schadt C."/>
            <person name="Martin F."/>
            <person name="Crous P.W."/>
            <person name="Miettinen O."/>
            <person name="Magnuson J.K."/>
            <person name="Labbe J."/>
            <person name="Jacobson D."/>
            <person name="Doktycz M.J."/>
            <person name="Veneault-Fourrey C."/>
            <person name="Kuo A."/>
            <person name="Mondo S."/>
            <person name="Calhoun S."/>
            <person name="Riley R."/>
            <person name="Ohm R."/>
            <person name="LaButti K."/>
            <person name="Andreopoulos B."/>
            <person name="Pangilinan J."/>
            <person name="Nolan M."/>
            <person name="Tritt A."/>
            <person name="Clum A."/>
            <person name="Lipzen A."/>
            <person name="Daum C."/>
            <person name="Barry K."/>
            <person name="Grigoriev I.V."/>
            <person name="Vilgalys R."/>
        </authorList>
    </citation>
    <scope>NUCLEOTIDE SEQUENCE</scope>
    <source>
        <strain evidence="1">PMI_201</strain>
    </source>
</reference>
<dbReference type="AlphaFoldDB" id="A0AAD4Q043"/>